<dbReference type="Pfam" id="PF13641">
    <property type="entry name" value="Glyco_tranf_2_3"/>
    <property type="match status" value="1"/>
</dbReference>
<dbReference type="PANTHER" id="PTHR43685:SF2">
    <property type="entry name" value="GLYCOSYLTRANSFERASE 2-LIKE DOMAIN-CONTAINING PROTEIN"/>
    <property type="match status" value="1"/>
</dbReference>
<feature type="transmembrane region" description="Helical" evidence="1">
    <location>
        <begin position="319"/>
        <end position="336"/>
    </location>
</feature>
<feature type="transmembrane region" description="Helical" evidence="1">
    <location>
        <begin position="292"/>
        <end position="313"/>
    </location>
</feature>
<feature type="transmembrane region" description="Helical" evidence="1">
    <location>
        <begin position="348"/>
        <end position="367"/>
    </location>
</feature>
<dbReference type="InterPro" id="IPR050834">
    <property type="entry name" value="Glycosyltransf_2"/>
</dbReference>
<accession>A0AA37QBC1</accession>
<evidence type="ECO:0000313" key="2">
    <source>
        <dbReference type="EMBL" id="GLC27167.1"/>
    </source>
</evidence>
<keyword evidence="1" id="KW-0812">Transmembrane</keyword>
<protein>
    <recommendedName>
        <fullName evidence="4">Glycosyltransferase</fullName>
    </recommendedName>
</protein>
<sequence length="376" mass="40465">MDPALVLLLVGLALVVVPWLLYPAVVLLLARLVGRRGAAPAPAEWPRVTCVLATRDAPEVVRARIENFLAQDYPADRLDVVVGLDAGAAAALLPLLEATDPRVTVVAGDDPGGKCPALNAAVRAATGDVLLFSDARQAFDPGVARKLVAALAADPRLGTTSGRLLLPADDRASLFRLYSRYELALRDAESRLHSAVGVSGSVYAMWRSLWQPLPAGLILDDVFVPMRLALEGRRVGFVADAYAHETRRVGAKQEFHRKVRTLTGNYQLCAWLPGVLAPWRNPIWLQFLCHKLLRLLLPFALAMVGIATLALAWRAAGPYAVWLAAAAAVGALWLAVGPDPVARRLRGLAIQLGSMQAAAAVAMVHGLRGRWDVWRP</sequence>
<dbReference type="AlphaFoldDB" id="A0AA37QBC1"/>
<dbReference type="InterPro" id="IPR029044">
    <property type="entry name" value="Nucleotide-diphossugar_trans"/>
</dbReference>
<evidence type="ECO:0000313" key="3">
    <source>
        <dbReference type="Proteomes" id="UP001161325"/>
    </source>
</evidence>
<evidence type="ECO:0008006" key="4">
    <source>
        <dbReference type="Google" id="ProtNLM"/>
    </source>
</evidence>
<dbReference type="Proteomes" id="UP001161325">
    <property type="component" value="Unassembled WGS sequence"/>
</dbReference>
<keyword evidence="1" id="KW-1133">Transmembrane helix</keyword>
<name>A0AA37QBC1_9BACT</name>
<feature type="transmembrane region" description="Helical" evidence="1">
    <location>
        <begin position="6"/>
        <end position="30"/>
    </location>
</feature>
<keyword evidence="1" id="KW-0472">Membrane</keyword>
<reference evidence="2" key="1">
    <citation type="submission" date="2022-08" db="EMBL/GenBank/DDBJ databases">
        <title>Draft genome sequencing of Roseisolibacter agri AW1220.</title>
        <authorList>
            <person name="Tobiishi Y."/>
            <person name="Tonouchi A."/>
        </authorList>
    </citation>
    <scope>NUCLEOTIDE SEQUENCE</scope>
    <source>
        <strain evidence="2">AW1220</strain>
    </source>
</reference>
<gene>
    <name evidence="2" type="ORF">rosag_36800</name>
</gene>
<organism evidence="2 3">
    <name type="scientific">Roseisolibacter agri</name>
    <dbReference type="NCBI Taxonomy" id="2014610"/>
    <lineage>
        <taxon>Bacteria</taxon>
        <taxon>Pseudomonadati</taxon>
        <taxon>Gemmatimonadota</taxon>
        <taxon>Gemmatimonadia</taxon>
        <taxon>Gemmatimonadales</taxon>
        <taxon>Gemmatimonadaceae</taxon>
        <taxon>Roseisolibacter</taxon>
    </lineage>
</organism>
<dbReference type="PANTHER" id="PTHR43685">
    <property type="entry name" value="GLYCOSYLTRANSFERASE"/>
    <property type="match status" value="1"/>
</dbReference>
<dbReference type="SUPFAM" id="SSF53448">
    <property type="entry name" value="Nucleotide-diphospho-sugar transferases"/>
    <property type="match status" value="1"/>
</dbReference>
<dbReference type="RefSeq" id="WP_284351613.1">
    <property type="nucleotide sequence ID" value="NZ_BRXS01000005.1"/>
</dbReference>
<dbReference type="EMBL" id="BRXS01000005">
    <property type="protein sequence ID" value="GLC27167.1"/>
    <property type="molecule type" value="Genomic_DNA"/>
</dbReference>
<proteinExistence type="predicted"/>
<dbReference type="Gene3D" id="3.90.550.10">
    <property type="entry name" value="Spore Coat Polysaccharide Biosynthesis Protein SpsA, Chain A"/>
    <property type="match status" value="1"/>
</dbReference>
<evidence type="ECO:0000256" key="1">
    <source>
        <dbReference type="SAM" id="Phobius"/>
    </source>
</evidence>
<comment type="caution">
    <text evidence="2">The sequence shown here is derived from an EMBL/GenBank/DDBJ whole genome shotgun (WGS) entry which is preliminary data.</text>
</comment>
<keyword evidence="3" id="KW-1185">Reference proteome</keyword>